<dbReference type="Pfam" id="PF01609">
    <property type="entry name" value="DDE_Tnp_1"/>
    <property type="match status" value="1"/>
</dbReference>
<evidence type="ECO:0000313" key="4">
    <source>
        <dbReference type="Proteomes" id="UP000031971"/>
    </source>
</evidence>
<evidence type="ECO:0000256" key="1">
    <source>
        <dbReference type="SAM" id="Phobius"/>
    </source>
</evidence>
<sequence>MRLPRQNKKQREGLALLAATMLDVRSANLMDVAASLPRQAERLDMRYQWISRVLGNALIDVDEVMAPYVRDILGRLVGDGRRLVLIIDQTQANEVQQAVVVAVRVGERSLPLAWRVKKTQGAIGFAEQREALEVVAGLLPEGVRPVLMGDRFYGSPDLIAWCRTQSWDWRLRLKQDLLVFEDGGESTLAECFARGERMLTGVELTGKRVPTNVAMVHEAGHPEPWIIALSEAPTVHRAFDYGLRWGIEAMFSDFKTRGFGLEDSHIQRADRMDRLIMVMALALFWAVSTGMWAAVHAASPDEKKTGQTSPRTSSEA</sequence>
<dbReference type="PANTHER" id="PTHR35404:SF8">
    <property type="entry name" value="TRANSPOSASE OF TN10"/>
    <property type="match status" value="1"/>
</dbReference>
<dbReference type="GO" id="GO:0006313">
    <property type="term" value="P:DNA transposition"/>
    <property type="evidence" value="ECO:0007669"/>
    <property type="project" value="InterPro"/>
</dbReference>
<accession>A0A0C2YAV6</accession>
<name>A0A0C2YAV6_PARME</name>
<dbReference type="GO" id="GO:0004803">
    <property type="term" value="F:transposase activity"/>
    <property type="evidence" value="ECO:0007669"/>
    <property type="project" value="InterPro"/>
</dbReference>
<dbReference type="SUPFAM" id="SSF53098">
    <property type="entry name" value="Ribonuclease H-like"/>
    <property type="match status" value="1"/>
</dbReference>
<keyword evidence="1" id="KW-0812">Transmembrane</keyword>
<dbReference type="InterPro" id="IPR012337">
    <property type="entry name" value="RNaseH-like_sf"/>
</dbReference>
<protein>
    <submittedName>
        <fullName evidence="3">Transposase</fullName>
    </submittedName>
</protein>
<keyword evidence="1" id="KW-1133">Transmembrane helix</keyword>
<dbReference type="PANTHER" id="PTHR35404">
    <property type="entry name" value="TRANSPOSASE OF TN10"/>
    <property type="match status" value="1"/>
</dbReference>
<dbReference type="EMBL" id="JXSL01000033">
    <property type="protein sequence ID" value="KIL96894.1"/>
    <property type="molecule type" value="Genomic_DNA"/>
</dbReference>
<keyword evidence="1" id="KW-0472">Membrane</keyword>
<organism evidence="3 4">
    <name type="scientific">Paramagnetospirillum magnetotacticum MS-1</name>
    <dbReference type="NCBI Taxonomy" id="272627"/>
    <lineage>
        <taxon>Bacteria</taxon>
        <taxon>Pseudomonadati</taxon>
        <taxon>Pseudomonadota</taxon>
        <taxon>Alphaproteobacteria</taxon>
        <taxon>Rhodospirillales</taxon>
        <taxon>Magnetospirillaceae</taxon>
        <taxon>Paramagnetospirillum</taxon>
    </lineage>
</organism>
<gene>
    <name evidence="3" type="ORF">CCC_01387</name>
</gene>
<dbReference type="STRING" id="272627.CCC_01387"/>
<comment type="caution">
    <text evidence="3">The sequence shown here is derived from an EMBL/GenBank/DDBJ whole genome shotgun (WGS) entry which is preliminary data.</text>
</comment>
<proteinExistence type="predicted"/>
<dbReference type="Proteomes" id="UP000031971">
    <property type="component" value="Unassembled WGS sequence"/>
</dbReference>
<keyword evidence="4" id="KW-1185">Reference proteome</keyword>
<feature type="domain" description="Transposase IS4-like" evidence="2">
    <location>
        <begin position="131"/>
        <end position="285"/>
    </location>
</feature>
<reference evidence="3 4" key="1">
    <citation type="submission" date="2015-01" db="EMBL/GenBank/DDBJ databases">
        <title>Genome Sequence of Magnetospirillum magnetotacticum Strain MS-1.</title>
        <authorList>
            <person name="Marinov G.K."/>
            <person name="Smalley M.D."/>
            <person name="DeSalvo G."/>
        </authorList>
    </citation>
    <scope>NUCLEOTIDE SEQUENCE [LARGE SCALE GENOMIC DNA]</scope>
    <source>
        <strain evidence="3 4">MS-1</strain>
    </source>
</reference>
<dbReference type="InterPro" id="IPR002559">
    <property type="entry name" value="Transposase_11"/>
</dbReference>
<evidence type="ECO:0000313" key="3">
    <source>
        <dbReference type="EMBL" id="KIL96894.1"/>
    </source>
</evidence>
<evidence type="ECO:0000259" key="2">
    <source>
        <dbReference type="Pfam" id="PF01609"/>
    </source>
</evidence>
<dbReference type="GO" id="GO:0003677">
    <property type="term" value="F:DNA binding"/>
    <property type="evidence" value="ECO:0007669"/>
    <property type="project" value="InterPro"/>
</dbReference>
<dbReference type="AlphaFoldDB" id="A0A0C2YAV6"/>
<feature type="transmembrane region" description="Helical" evidence="1">
    <location>
        <begin position="275"/>
        <end position="295"/>
    </location>
</feature>